<keyword evidence="7 8" id="KW-0472">Membrane</keyword>
<evidence type="ECO:0000256" key="7">
    <source>
        <dbReference type="ARBA" id="ARBA00023136"/>
    </source>
</evidence>
<dbReference type="Pfam" id="PF04647">
    <property type="entry name" value="AgrB"/>
    <property type="match status" value="1"/>
</dbReference>
<protein>
    <submittedName>
        <fullName evidence="9">Membrane protein putatively involved in post-translational modification of the autoinducing quorum-sensing peptide</fullName>
    </submittedName>
</protein>
<accession>D4MKQ3</accession>
<reference evidence="9 10" key="1">
    <citation type="submission" date="2010-03" db="EMBL/GenBank/DDBJ databases">
        <title>The genome sequence of Eubacterium siraeum V10Sc8a.</title>
        <authorList>
            <consortium name="metaHIT consortium -- http://www.metahit.eu/"/>
            <person name="Pajon A."/>
            <person name="Turner K."/>
            <person name="Parkhill J."/>
            <person name="Duncan S."/>
            <person name="Flint H."/>
        </authorList>
    </citation>
    <scope>NUCLEOTIDE SEQUENCE [LARGE SCALE GENOMIC DNA]</scope>
    <source>
        <strain evidence="9 10">V10Sc8a</strain>
    </source>
</reference>
<dbReference type="GO" id="GO:0009372">
    <property type="term" value="P:quorum sensing"/>
    <property type="evidence" value="ECO:0007669"/>
    <property type="project" value="UniProtKB-KW"/>
</dbReference>
<feature type="transmembrane region" description="Helical" evidence="8">
    <location>
        <begin position="46"/>
        <end position="69"/>
    </location>
</feature>
<evidence type="ECO:0000313" key="10">
    <source>
        <dbReference type="Proteomes" id="UP000007050"/>
    </source>
</evidence>
<evidence type="ECO:0000256" key="8">
    <source>
        <dbReference type="SAM" id="Phobius"/>
    </source>
</evidence>
<dbReference type="EMBL" id="FP929059">
    <property type="protein sequence ID" value="CBL34336.1"/>
    <property type="molecule type" value="Genomic_DNA"/>
</dbReference>
<dbReference type="GO" id="GO:0006508">
    <property type="term" value="P:proteolysis"/>
    <property type="evidence" value="ECO:0007669"/>
    <property type="project" value="UniProtKB-KW"/>
</dbReference>
<dbReference type="AlphaFoldDB" id="D4MKQ3"/>
<feature type="transmembrane region" description="Helical" evidence="8">
    <location>
        <begin position="147"/>
        <end position="164"/>
    </location>
</feature>
<evidence type="ECO:0000256" key="3">
    <source>
        <dbReference type="ARBA" id="ARBA00022670"/>
    </source>
</evidence>
<evidence type="ECO:0000256" key="2">
    <source>
        <dbReference type="ARBA" id="ARBA00022654"/>
    </source>
</evidence>
<proteinExistence type="predicted"/>
<feature type="transmembrane region" description="Helical" evidence="8">
    <location>
        <begin position="108"/>
        <end position="127"/>
    </location>
</feature>
<keyword evidence="2" id="KW-0673">Quorum sensing</keyword>
<feature type="transmembrane region" description="Helical" evidence="8">
    <location>
        <begin position="170"/>
        <end position="188"/>
    </location>
</feature>
<sequence length="196" mass="21980">MEFVARLAGKIGNNLVHSNVIKEEDAEIYIYGINQILVSVLNVSSALIIGLIFGVLPEIAVFMAAYIPLRSFAGGYHAKNPLRCYIFSVIMLIVVSIGMNYLLYMEDWVYYVVLATSVSVMFILAPVEDRNKPLDETEHKVYKRRTTLIAVIELIIALLLKLLISDSLFVAIVYSFVVLSLMLIAGKVKNRFDVSK</sequence>
<reference evidence="9 10" key="2">
    <citation type="submission" date="2010-03" db="EMBL/GenBank/DDBJ databases">
        <authorList>
            <person name="Pajon A."/>
        </authorList>
    </citation>
    <scope>NUCLEOTIDE SEQUENCE [LARGE SCALE GENOMIC DNA]</scope>
    <source>
        <strain evidence="9 10">V10Sc8a</strain>
    </source>
</reference>
<gene>
    <name evidence="9" type="ORF">ES1_13530</name>
</gene>
<keyword evidence="1" id="KW-1003">Cell membrane</keyword>
<dbReference type="PATRIC" id="fig|717961.3.peg.1436"/>
<organism evidence="9 10">
    <name type="scientific">[Eubacterium] siraeum V10Sc8a</name>
    <dbReference type="NCBI Taxonomy" id="717961"/>
    <lineage>
        <taxon>Bacteria</taxon>
        <taxon>Bacillati</taxon>
        <taxon>Bacillota</taxon>
        <taxon>Clostridia</taxon>
        <taxon>Eubacteriales</taxon>
        <taxon>Oscillospiraceae</taxon>
        <taxon>Oscillospiraceae incertae sedis</taxon>
    </lineage>
</organism>
<evidence type="ECO:0000313" key="9">
    <source>
        <dbReference type="EMBL" id="CBL34336.1"/>
    </source>
</evidence>
<dbReference type="SMART" id="SM00793">
    <property type="entry name" value="AgrB"/>
    <property type="match status" value="1"/>
</dbReference>
<dbReference type="HOGENOM" id="CLU_098969_1_2_9"/>
<keyword evidence="4 8" id="KW-0812">Transmembrane</keyword>
<dbReference type="InterPro" id="IPR006741">
    <property type="entry name" value="AgrB"/>
</dbReference>
<dbReference type="KEGG" id="esr:ES1_13530"/>
<evidence type="ECO:0000256" key="5">
    <source>
        <dbReference type="ARBA" id="ARBA00022801"/>
    </source>
</evidence>
<dbReference type="Proteomes" id="UP000007050">
    <property type="component" value="Chromosome"/>
</dbReference>
<keyword evidence="5" id="KW-0378">Hydrolase</keyword>
<dbReference type="GO" id="GO:0008233">
    <property type="term" value="F:peptidase activity"/>
    <property type="evidence" value="ECO:0007669"/>
    <property type="project" value="UniProtKB-KW"/>
</dbReference>
<evidence type="ECO:0000256" key="4">
    <source>
        <dbReference type="ARBA" id="ARBA00022692"/>
    </source>
</evidence>
<dbReference type="BioCyc" id="ESIR717961:G136L-1111-MONOMER"/>
<keyword evidence="3" id="KW-0645">Protease</keyword>
<dbReference type="GO" id="GO:0016020">
    <property type="term" value="C:membrane"/>
    <property type="evidence" value="ECO:0007669"/>
    <property type="project" value="InterPro"/>
</dbReference>
<name>D4MKQ3_9FIRM</name>
<evidence type="ECO:0000256" key="6">
    <source>
        <dbReference type="ARBA" id="ARBA00022989"/>
    </source>
</evidence>
<feature type="transmembrane region" description="Helical" evidence="8">
    <location>
        <begin position="81"/>
        <end position="102"/>
    </location>
</feature>
<evidence type="ECO:0000256" key="1">
    <source>
        <dbReference type="ARBA" id="ARBA00022475"/>
    </source>
</evidence>
<keyword evidence="6 8" id="KW-1133">Transmembrane helix</keyword>